<name>A0A6G9ZZN1_LYSSH</name>
<reference evidence="2" key="1">
    <citation type="submission" date="2020-02" db="EMBL/GenBank/DDBJ databases">
        <authorList>
            <person name="Hu X."/>
            <person name="Yuan Z."/>
            <person name="Cheng J."/>
            <person name="Geng P."/>
        </authorList>
    </citation>
    <scope>NUCLEOTIDE SEQUENCE</scope>
    <source>
        <strain evidence="2">SSII-1</strain>
        <plasmid evidence="2">pSSII-1</plasmid>
    </source>
</reference>
<feature type="region of interest" description="Disordered" evidence="1">
    <location>
        <begin position="14"/>
        <end position="33"/>
    </location>
</feature>
<dbReference type="OMA" id="VINWERS"/>
<proteinExistence type="predicted"/>
<dbReference type="AlphaFoldDB" id="A0A6G9ZZN1"/>
<accession>A0A6G9ZZN1</accession>
<sequence>MAESLFVVKDLDPNSQRSSSVTLGPPKATSHPFIGGTTPKDVLQYLPPSGDPFSLYGDPYAELVYIDNEQGFRKASYWLQDRVESNSFTDKEIALINFLSVHRCATRSQIKKALFSPSDNEQKVKKFIETSHKRGIISCFSWQSPCRFENQKKKPRVYGLSPIGCQAAEILFHRQLPREFRFQPVKFPIGTNPKMDYIFQHLVANELYCNMMTVDRVINWERSRRVLLNDGSEFKTQYATELIKDYNEIRTLWIEVVRVKAGWYEAIIRRFQTIQNALERAEELSKPERIIVIADDDSRIPILAELAETYLPDIKIRFTTDERLLSSWGPETFIQCVAGEQVLNPSPIPFLLPDYKGMTATEYRNSYSSIEFEDEFED</sequence>
<organism evidence="2">
    <name type="scientific">Lysinibacillus sphaericus</name>
    <name type="common">Bacillus sphaericus</name>
    <dbReference type="NCBI Taxonomy" id="1421"/>
    <lineage>
        <taxon>Bacteria</taxon>
        <taxon>Bacillati</taxon>
        <taxon>Bacillota</taxon>
        <taxon>Bacilli</taxon>
        <taxon>Bacillales</taxon>
        <taxon>Bacillaceae</taxon>
        <taxon>Lysinibacillus</taxon>
    </lineage>
</organism>
<dbReference type="SMR" id="A0A6G9ZZN1"/>
<keyword evidence="2" id="KW-0614">Plasmid</keyword>
<dbReference type="EMBL" id="MT075580">
    <property type="protein sequence ID" value="QIS31178.1"/>
    <property type="molecule type" value="Genomic_DNA"/>
</dbReference>
<protein>
    <submittedName>
        <fullName evidence="2">Uncharacterized protein</fullName>
    </submittedName>
</protein>
<evidence type="ECO:0000256" key="1">
    <source>
        <dbReference type="SAM" id="MobiDB-lite"/>
    </source>
</evidence>
<geneLocation type="plasmid" evidence="2">
    <name>pSSII-1</name>
</geneLocation>
<evidence type="ECO:0000313" key="2">
    <source>
        <dbReference type="EMBL" id="QIS31178.1"/>
    </source>
</evidence>
<dbReference type="RefSeq" id="WP_012291642.1">
    <property type="nucleotide sequence ID" value="NZ_CP014644.1"/>
</dbReference>